<organism evidence="7 8">
    <name type="scientific">Haemaphysalis longicornis</name>
    <name type="common">Bush tick</name>
    <dbReference type="NCBI Taxonomy" id="44386"/>
    <lineage>
        <taxon>Eukaryota</taxon>
        <taxon>Metazoa</taxon>
        <taxon>Ecdysozoa</taxon>
        <taxon>Arthropoda</taxon>
        <taxon>Chelicerata</taxon>
        <taxon>Arachnida</taxon>
        <taxon>Acari</taxon>
        <taxon>Parasitiformes</taxon>
        <taxon>Ixodida</taxon>
        <taxon>Ixodoidea</taxon>
        <taxon>Ixodidae</taxon>
        <taxon>Haemaphysalinae</taxon>
        <taxon>Haemaphysalis</taxon>
    </lineage>
</organism>
<accession>A0A9J6FBQ0</accession>
<feature type="region of interest" description="Disordered" evidence="5">
    <location>
        <begin position="1"/>
        <end position="21"/>
    </location>
</feature>
<reference evidence="7 8" key="1">
    <citation type="journal article" date="2020" name="Cell">
        <title>Large-Scale Comparative Analyses of Tick Genomes Elucidate Their Genetic Diversity and Vector Capacities.</title>
        <authorList>
            <consortium name="Tick Genome and Microbiome Consortium (TIGMIC)"/>
            <person name="Jia N."/>
            <person name="Wang J."/>
            <person name="Shi W."/>
            <person name="Du L."/>
            <person name="Sun Y."/>
            <person name="Zhan W."/>
            <person name="Jiang J.F."/>
            <person name="Wang Q."/>
            <person name="Zhang B."/>
            <person name="Ji P."/>
            <person name="Bell-Sakyi L."/>
            <person name="Cui X.M."/>
            <person name="Yuan T.T."/>
            <person name="Jiang B.G."/>
            <person name="Yang W.F."/>
            <person name="Lam T.T."/>
            <person name="Chang Q.C."/>
            <person name="Ding S.J."/>
            <person name="Wang X.J."/>
            <person name="Zhu J.G."/>
            <person name="Ruan X.D."/>
            <person name="Zhao L."/>
            <person name="Wei J.T."/>
            <person name="Ye R.Z."/>
            <person name="Que T.C."/>
            <person name="Du C.H."/>
            <person name="Zhou Y.H."/>
            <person name="Cheng J.X."/>
            <person name="Dai P.F."/>
            <person name="Guo W.B."/>
            <person name="Han X.H."/>
            <person name="Huang E.J."/>
            <person name="Li L.F."/>
            <person name="Wei W."/>
            <person name="Gao Y.C."/>
            <person name="Liu J.Z."/>
            <person name="Shao H.Z."/>
            <person name="Wang X."/>
            <person name="Wang C.C."/>
            <person name="Yang T.C."/>
            <person name="Huo Q.B."/>
            <person name="Li W."/>
            <person name="Chen H.Y."/>
            <person name="Chen S.E."/>
            <person name="Zhou L.G."/>
            <person name="Ni X.B."/>
            <person name="Tian J.H."/>
            <person name="Sheng Y."/>
            <person name="Liu T."/>
            <person name="Pan Y.S."/>
            <person name="Xia L.Y."/>
            <person name="Li J."/>
            <person name="Zhao F."/>
            <person name="Cao W.C."/>
        </authorList>
    </citation>
    <scope>NUCLEOTIDE SEQUENCE [LARGE SCALE GENOMIC DNA]</scope>
    <source>
        <strain evidence="7">HaeL-2018</strain>
    </source>
</reference>
<comment type="caution">
    <text evidence="7">The sequence shown here is derived from an EMBL/GenBank/DDBJ whole genome shotgun (WGS) entry which is preliminary data.</text>
</comment>
<dbReference type="Pfam" id="PF00651">
    <property type="entry name" value="BTB"/>
    <property type="match status" value="1"/>
</dbReference>
<keyword evidence="8" id="KW-1185">Reference proteome</keyword>
<dbReference type="GO" id="GO:0005634">
    <property type="term" value="C:nucleus"/>
    <property type="evidence" value="ECO:0007669"/>
    <property type="project" value="UniProtKB-SubCell"/>
</dbReference>
<dbReference type="PANTHER" id="PTHR24413">
    <property type="entry name" value="SPECKLE-TYPE POZ PROTEIN"/>
    <property type="match status" value="1"/>
</dbReference>
<dbReference type="Gene3D" id="6.10.250.3030">
    <property type="match status" value="1"/>
</dbReference>
<comment type="subcellular location">
    <subcellularLocation>
        <location evidence="1">Nucleus</location>
    </subcellularLocation>
</comment>
<evidence type="ECO:0000259" key="6">
    <source>
        <dbReference type="PROSITE" id="PS50097"/>
    </source>
</evidence>
<evidence type="ECO:0000256" key="5">
    <source>
        <dbReference type="SAM" id="MobiDB-lite"/>
    </source>
</evidence>
<dbReference type="OMA" id="CHTHARV"/>
<gene>
    <name evidence="7" type="ORF">HPB48_022222</name>
</gene>
<dbReference type="VEuPathDB" id="VectorBase:HLOH_057474"/>
<dbReference type="SMART" id="SM00225">
    <property type="entry name" value="BTB"/>
    <property type="match status" value="1"/>
</dbReference>
<evidence type="ECO:0000313" key="7">
    <source>
        <dbReference type="EMBL" id="KAH9363686.1"/>
    </source>
</evidence>
<dbReference type="EMBL" id="JABSTR010000002">
    <property type="protein sequence ID" value="KAH9363686.1"/>
    <property type="molecule type" value="Genomic_DNA"/>
</dbReference>
<dbReference type="FunFam" id="3.30.710.10:FF:000159">
    <property type="entry name" value="Speckle-type POZ protein B"/>
    <property type="match status" value="1"/>
</dbReference>
<dbReference type="Proteomes" id="UP000821853">
    <property type="component" value="Chromosome 10"/>
</dbReference>
<dbReference type="InterPro" id="IPR000210">
    <property type="entry name" value="BTB/POZ_dom"/>
</dbReference>
<dbReference type="InterPro" id="IPR011333">
    <property type="entry name" value="SKP1/BTB/POZ_sf"/>
</dbReference>
<dbReference type="InterPro" id="IPR056423">
    <property type="entry name" value="BACK_BPM_SPOP"/>
</dbReference>
<dbReference type="Gene3D" id="2.60.210.10">
    <property type="entry name" value="Apoptosis, Tumor Necrosis Factor Receptor Associated Protein 2, Chain A"/>
    <property type="match status" value="1"/>
</dbReference>
<dbReference type="SUPFAM" id="SSF54695">
    <property type="entry name" value="POZ domain"/>
    <property type="match status" value="1"/>
</dbReference>
<evidence type="ECO:0000256" key="2">
    <source>
        <dbReference type="ARBA" id="ARBA00010846"/>
    </source>
</evidence>
<feature type="domain" description="BTB" evidence="6">
    <location>
        <begin position="157"/>
        <end position="224"/>
    </location>
</feature>
<evidence type="ECO:0000313" key="8">
    <source>
        <dbReference type="Proteomes" id="UP000821853"/>
    </source>
</evidence>
<feature type="compositionally biased region" description="Polar residues" evidence="5">
    <location>
        <begin position="1"/>
        <end position="13"/>
    </location>
</feature>
<dbReference type="Pfam" id="PF24570">
    <property type="entry name" value="BACK_BPM_SPOP"/>
    <property type="match status" value="1"/>
</dbReference>
<dbReference type="PROSITE" id="PS50097">
    <property type="entry name" value="BTB"/>
    <property type="match status" value="1"/>
</dbReference>
<dbReference type="OrthoDB" id="6408997at2759"/>
<dbReference type="Gene3D" id="6.20.250.50">
    <property type="match status" value="1"/>
</dbReference>
<dbReference type="InterPro" id="IPR008974">
    <property type="entry name" value="TRAF-like"/>
</dbReference>
<comment type="similarity">
    <text evidence="2">Belongs to the Tdpoz family.</text>
</comment>
<evidence type="ECO:0000256" key="4">
    <source>
        <dbReference type="ARBA" id="ARBA00023242"/>
    </source>
</evidence>
<dbReference type="AlphaFoldDB" id="A0A9J6FBQ0"/>
<dbReference type="SUPFAM" id="SSF49599">
    <property type="entry name" value="TRAF domain-like"/>
    <property type="match status" value="1"/>
</dbReference>
<name>A0A9J6FBQ0_HAELO</name>
<keyword evidence="4" id="KW-0539">Nucleus</keyword>
<dbReference type="Gene3D" id="3.30.710.10">
    <property type="entry name" value="Potassium Channel Kv1.1, Chain A"/>
    <property type="match status" value="1"/>
</dbReference>
<keyword evidence="3" id="KW-0833">Ubl conjugation pathway</keyword>
<protein>
    <recommendedName>
        <fullName evidence="6">BTB domain-containing protein</fullName>
    </recommendedName>
</protein>
<proteinExistence type="inferred from homology"/>
<evidence type="ECO:0000256" key="3">
    <source>
        <dbReference type="ARBA" id="ARBA00022786"/>
    </source>
</evidence>
<sequence length="331" mass="37781">MAPQAAQRSTSQHGEADTPTAESWCHTHARVVRSTFTWTIDNFSFCLEEHKDFLSLYLQLVTSKLGGVRAKVHTKSSFVHRFDVGKPWGCNTFARRKVLLDDAENLLPGDQLTLYCEVDALVDRAISHGHKSKVSLQVPENHFAADMGRLLESHLFSDVVLAVDGREFHAHKSVLAARCPVFEAMFEHDMEEKTKNRVDIIDVAQDVFQEFLSFIYTDRAPNLEKFAENLLVVADKYALQRLKEMCEERLCFDLSIDTAAERLAFADMHNADQLKTRAIDFITGHILPVMETEGWKRVSQKQPHLIVEVFQNMVRKQILCNGPPRKRIKTT</sequence>
<evidence type="ECO:0000256" key="1">
    <source>
        <dbReference type="ARBA" id="ARBA00004123"/>
    </source>
</evidence>